<dbReference type="Proteomes" id="UP000236723">
    <property type="component" value="Unassembled WGS sequence"/>
</dbReference>
<proteinExistence type="inferred from homology"/>
<dbReference type="GO" id="GO:0055085">
    <property type="term" value="P:transmembrane transport"/>
    <property type="evidence" value="ECO:0007669"/>
    <property type="project" value="InterPro"/>
</dbReference>
<keyword evidence="5 7" id="KW-1133">Transmembrane helix</keyword>
<evidence type="ECO:0000313" key="11">
    <source>
        <dbReference type="Proteomes" id="UP000236723"/>
    </source>
</evidence>
<name>A0A1H6DYI6_9ACTN</name>
<dbReference type="Gene3D" id="1.10.3720.10">
    <property type="entry name" value="MetI-like"/>
    <property type="match status" value="1"/>
</dbReference>
<accession>A0A1H6DYI6</accession>
<dbReference type="SUPFAM" id="SSF161098">
    <property type="entry name" value="MetI-like"/>
    <property type="match status" value="1"/>
</dbReference>
<feature type="transmembrane region" description="Helical" evidence="7">
    <location>
        <begin position="46"/>
        <end position="67"/>
    </location>
</feature>
<dbReference type="PROSITE" id="PS50928">
    <property type="entry name" value="ABC_TM1"/>
    <property type="match status" value="1"/>
</dbReference>
<keyword evidence="3" id="KW-1003">Cell membrane</keyword>
<dbReference type="CDD" id="cd06261">
    <property type="entry name" value="TM_PBP2"/>
    <property type="match status" value="1"/>
</dbReference>
<sequence length="307" mass="32709">MSEETIVDEAPSAYPTPDVKPDRTGARAGTTSWLRRARARGVPAQLLQPSLVLAVLVLVVVVLWALFPGTFAPHDPYARELTDKLAAPSPDHPFGTDNLGRDYLSRFIYGSRTTLVAALLALAIGFTVSVLIGLPAGYLGGVIDEIVGRLIDIFLAVPGLLISLMLVTSIGFGTVNIAVAVGAGSIATFTRVLRAEVLRVRRSDFVTSAVHCGVRWPTVLRRHILPHAIGPMIALAALEFGTALLSISALSFLGFGAPPPTPEWGSLVSDGRAYLAYAWWLTTLPGLAIVLVVVSANRVGTFVERIR</sequence>
<evidence type="ECO:0000256" key="4">
    <source>
        <dbReference type="ARBA" id="ARBA00022692"/>
    </source>
</evidence>
<feature type="transmembrane region" description="Helical" evidence="7">
    <location>
        <begin position="115"/>
        <end position="134"/>
    </location>
</feature>
<evidence type="ECO:0000256" key="3">
    <source>
        <dbReference type="ARBA" id="ARBA00022475"/>
    </source>
</evidence>
<keyword evidence="4 7" id="KW-0812">Transmembrane</keyword>
<dbReference type="PANTHER" id="PTHR43386:SF1">
    <property type="entry name" value="D,D-DIPEPTIDE TRANSPORT SYSTEM PERMEASE PROTEIN DDPC-RELATED"/>
    <property type="match status" value="1"/>
</dbReference>
<dbReference type="Pfam" id="PF00528">
    <property type="entry name" value="BPD_transp_1"/>
    <property type="match status" value="1"/>
</dbReference>
<gene>
    <name evidence="10" type="ORF">SAMN04489712_12622</name>
</gene>
<dbReference type="InterPro" id="IPR000515">
    <property type="entry name" value="MetI-like"/>
</dbReference>
<feature type="domain" description="ABC transmembrane type-1" evidence="9">
    <location>
        <begin position="115"/>
        <end position="300"/>
    </location>
</feature>
<evidence type="ECO:0000256" key="2">
    <source>
        <dbReference type="ARBA" id="ARBA00022448"/>
    </source>
</evidence>
<evidence type="ECO:0000256" key="1">
    <source>
        <dbReference type="ARBA" id="ARBA00004651"/>
    </source>
</evidence>
<evidence type="ECO:0000259" key="9">
    <source>
        <dbReference type="PROSITE" id="PS50928"/>
    </source>
</evidence>
<evidence type="ECO:0000256" key="5">
    <source>
        <dbReference type="ARBA" id="ARBA00022989"/>
    </source>
</evidence>
<comment type="similarity">
    <text evidence="7">Belongs to the binding-protein-dependent transport system permease family.</text>
</comment>
<keyword evidence="2 7" id="KW-0813">Transport</keyword>
<feature type="transmembrane region" description="Helical" evidence="7">
    <location>
        <begin position="173"/>
        <end position="193"/>
    </location>
</feature>
<evidence type="ECO:0000313" key="10">
    <source>
        <dbReference type="EMBL" id="SEG90388.1"/>
    </source>
</evidence>
<dbReference type="RefSeq" id="WP_103944007.1">
    <property type="nucleotide sequence ID" value="NZ_FNVO01000026.1"/>
</dbReference>
<feature type="transmembrane region" description="Helical" evidence="7">
    <location>
        <begin position="232"/>
        <end position="257"/>
    </location>
</feature>
<reference evidence="11" key="1">
    <citation type="submission" date="2016-10" db="EMBL/GenBank/DDBJ databases">
        <authorList>
            <person name="Varghese N."/>
            <person name="Submissions S."/>
        </authorList>
    </citation>
    <scope>NUCLEOTIDE SEQUENCE [LARGE SCALE GENOMIC DNA]</scope>
    <source>
        <strain evidence="11">DSM 43163</strain>
    </source>
</reference>
<feature type="transmembrane region" description="Helical" evidence="7">
    <location>
        <begin position="277"/>
        <end position="297"/>
    </location>
</feature>
<comment type="subcellular location">
    <subcellularLocation>
        <location evidence="1 7">Cell membrane</location>
        <topology evidence="1 7">Multi-pass membrane protein</topology>
    </subcellularLocation>
</comment>
<protein>
    <submittedName>
        <fullName evidence="10">Peptide/nickel transport system permease protein</fullName>
    </submittedName>
</protein>
<evidence type="ECO:0000256" key="7">
    <source>
        <dbReference type="RuleBase" id="RU363032"/>
    </source>
</evidence>
<feature type="transmembrane region" description="Helical" evidence="7">
    <location>
        <begin position="146"/>
        <end position="167"/>
    </location>
</feature>
<feature type="region of interest" description="Disordered" evidence="8">
    <location>
        <begin position="1"/>
        <end position="27"/>
    </location>
</feature>
<dbReference type="InterPro" id="IPR035906">
    <property type="entry name" value="MetI-like_sf"/>
</dbReference>
<dbReference type="GO" id="GO:0005886">
    <property type="term" value="C:plasma membrane"/>
    <property type="evidence" value="ECO:0007669"/>
    <property type="project" value="UniProtKB-SubCell"/>
</dbReference>
<keyword evidence="11" id="KW-1185">Reference proteome</keyword>
<evidence type="ECO:0000256" key="6">
    <source>
        <dbReference type="ARBA" id="ARBA00023136"/>
    </source>
</evidence>
<dbReference type="EMBL" id="FNVO01000026">
    <property type="protein sequence ID" value="SEG90388.1"/>
    <property type="molecule type" value="Genomic_DNA"/>
</dbReference>
<evidence type="ECO:0000256" key="8">
    <source>
        <dbReference type="SAM" id="MobiDB-lite"/>
    </source>
</evidence>
<dbReference type="AlphaFoldDB" id="A0A1H6DYI6"/>
<dbReference type="OrthoDB" id="6637947at2"/>
<organism evidence="10 11">
    <name type="scientific">Thermomonospora echinospora</name>
    <dbReference type="NCBI Taxonomy" id="1992"/>
    <lineage>
        <taxon>Bacteria</taxon>
        <taxon>Bacillati</taxon>
        <taxon>Actinomycetota</taxon>
        <taxon>Actinomycetes</taxon>
        <taxon>Streptosporangiales</taxon>
        <taxon>Thermomonosporaceae</taxon>
        <taxon>Thermomonospora</taxon>
    </lineage>
</organism>
<dbReference type="PANTHER" id="PTHR43386">
    <property type="entry name" value="OLIGOPEPTIDE TRANSPORT SYSTEM PERMEASE PROTEIN APPC"/>
    <property type="match status" value="1"/>
</dbReference>
<keyword evidence="6 7" id="KW-0472">Membrane</keyword>
<dbReference type="InterPro" id="IPR050366">
    <property type="entry name" value="BP-dependent_transpt_permease"/>
</dbReference>